<reference evidence="2 3" key="1">
    <citation type="journal article" date="2016" name="Front. Microbiol.">
        <title>Genomic Resource of Rice Seed Associated Bacteria.</title>
        <authorList>
            <person name="Midha S."/>
            <person name="Bansal K."/>
            <person name="Sharma S."/>
            <person name="Kumar N."/>
            <person name="Patil P.P."/>
            <person name="Chaudhry V."/>
            <person name="Patil P.B."/>
        </authorList>
    </citation>
    <scope>NUCLEOTIDE SEQUENCE [LARGE SCALE GENOMIC DNA]</scope>
    <source>
        <strain evidence="2 3">NS319</strain>
    </source>
</reference>
<name>A0A147HUL4_9SPHN</name>
<gene>
    <name evidence="2" type="ORF">NS319_13410</name>
</gene>
<evidence type="ECO:0000313" key="3">
    <source>
        <dbReference type="Proteomes" id="UP000072867"/>
    </source>
</evidence>
<feature type="region of interest" description="Disordered" evidence="1">
    <location>
        <begin position="51"/>
        <end position="83"/>
    </location>
</feature>
<organism evidence="2 3">
    <name type="scientific">Sphingomonas sanguinis</name>
    <dbReference type="NCBI Taxonomy" id="33051"/>
    <lineage>
        <taxon>Bacteria</taxon>
        <taxon>Pseudomonadati</taxon>
        <taxon>Pseudomonadota</taxon>
        <taxon>Alphaproteobacteria</taxon>
        <taxon>Sphingomonadales</taxon>
        <taxon>Sphingomonadaceae</taxon>
        <taxon>Sphingomonas</taxon>
    </lineage>
</organism>
<proteinExistence type="predicted"/>
<dbReference type="PATRIC" id="fig|33051.3.peg.4075"/>
<evidence type="ECO:0000256" key="1">
    <source>
        <dbReference type="SAM" id="MobiDB-lite"/>
    </source>
</evidence>
<sequence length="83" mass="8776">MILPAYPVLFALAAISPMGPHDHPVAIAAGDDPCPLSAAPMSDATPCYEPPAHPRLRHHHAHKDFHDRAGPQGLPGSTAHHDV</sequence>
<feature type="compositionally biased region" description="Basic residues" evidence="1">
    <location>
        <begin position="54"/>
        <end position="63"/>
    </location>
</feature>
<dbReference type="RefSeq" id="WP_058734050.1">
    <property type="nucleotide sequence ID" value="NZ_LDTD01000098.1"/>
</dbReference>
<dbReference type="EMBL" id="LDTD01000098">
    <property type="protein sequence ID" value="KTT68561.1"/>
    <property type="molecule type" value="Genomic_DNA"/>
</dbReference>
<protein>
    <submittedName>
        <fullName evidence="2">Uncharacterized protein</fullName>
    </submittedName>
</protein>
<dbReference type="STRING" id="33051.SB4_01565"/>
<accession>A0A147HUL4</accession>
<dbReference type="AlphaFoldDB" id="A0A147HUL4"/>
<dbReference type="Proteomes" id="UP000072867">
    <property type="component" value="Unassembled WGS sequence"/>
</dbReference>
<evidence type="ECO:0000313" key="2">
    <source>
        <dbReference type="EMBL" id="KTT68561.1"/>
    </source>
</evidence>
<comment type="caution">
    <text evidence="2">The sequence shown here is derived from an EMBL/GenBank/DDBJ whole genome shotgun (WGS) entry which is preliminary data.</text>
</comment>